<evidence type="ECO:0000256" key="1">
    <source>
        <dbReference type="SAM" id="MobiDB-lite"/>
    </source>
</evidence>
<feature type="non-terminal residue" evidence="2">
    <location>
        <position position="1"/>
    </location>
</feature>
<organism evidence="2 3">
    <name type="scientific">Trifolium medium</name>
    <dbReference type="NCBI Taxonomy" id="97028"/>
    <lineage>
        <taxon>Eukaryota</taxon>
        <taxon>Viridiplantae</taxon>
        <taxon>Streptophyta</taxon>
        <taxon>Embryophyta</taxon>
        <taxon>Tracheophyta</taxon>
        <taxon>Spermatophyta</taxon>
        <taxon>Magnoliopsida</taxon>
        <taxon>eudicotyledons</taxon>
        <taxon>Gunneridae</taxon>
        <taxon>Pentapetalae</taxon>
        <taxon>rosids</taxon>
        <taxon>fabids</taxon>
        <taxon>Fabales</taxon>
        <taxon>Fabaceae</taxon>
        <taxon>Papilionoideae</taxon>
        <taxon>50 kb inversion clade</taxon>
        <taxon>NPAAA clade</taxon>
        <taxon>Hologalegina</taxon>
        <taxon>IRL clade</taxon>
        <taxon>Trifolieae</taxon>
        <taxon>Trifolium</taxon>
    </lineage>
</organism>
<name>A0A392W0A5_9FABA</name>
<accession>A0A392W0A5</accession>
<dbReference type="EMBL" id="LXQA011347431">
    <property type="protein sequence ID" value="MCI94104.1"/>
    <property type="molecule type" value="Genomic_DNA"/>
</dbReference>
<evidence type="ECO:0000313" key="2">
    <source>
        <dbReference type="EMBL" id="MCI94104.1"/>
    </source>
</evidence>
<sequence>AESDELTIYPYLSERNRAQNRRRRGSAPDQRSESQNRGNVMRFDPGR</sequence>
<evidence type="ECO:0000313" key="3">
    <source>
        <dbReference type="Proteomes" id="UP000265520"/>
    </source>
</evidence>
<keyword evidence="3" id="KW-1185">Reference proteome</keyword>
<comment type="caution">
    <text evidence="2">The sequence shown here is derived from an EMBL/GenBank/DDBJ whole genome shotgun (WGS) entry which is preliminary data.</text>
</comment>
<proteinExistence type="predicted"/>
<reference evidence="2 3" key="1">
    <citation type="journal article" date="2018" name="Front. Plant Sci.">
        <title>Red Clover (Trifolium pratense) and Zigzag Clover (T. medium) - A Picture of Genomic Similarities and Differences.</title>
        <authorList>
            <person name="Dluhosova J."/>
            <person name="Istvanek J."/>
            <person name="Nedelnik J."/>
            <person name="Repkova J."/>
        </authorList>
    </citation>
    <scope>NUCLEOTIDE SEQUENCE [LARGE SCALE GENOMIC DNA]</scope>
    <source>
        <strain evidence="3">cv. 10/8</strain>
        <tissue evidence="2">Leaf</tissue>
    </source>
</reference>
<feature type="region of interest" description="Disordered" evidence="1">
    <location>
        <begin position="1"/>
        <end position="47"/>
    </location>
</feature>
<dbReference type="AlphaFoldDB" id="A0A392W0A5"/>
<dbReference type="Proteomes" id="UP000265520">
    <property type="component" value="Unassembled WGS sequence"/>
</dbReference>
<protein>
    <submittedName>
        <fullName evidence="2">Uncharacterized protein</fullName>
    </submittedName>
</protein>